<dbReference type="EMBL" id="CP001145">
    <property type="protein sequence ID" value="ACI17540.1"/>
    <property type="molecule type" value="Genomic_DNA"/>
</dbReference>
<comment type="catalytic activity">
    <reaction evidence="8">
        <text>O-acetyl-L-serine + hydrogen sulfide = L-cysteine + acetate</text>
        <dbReference type="Rhea" id="RHEA:14829"/>
        <dbReference type="ChEBI" id="CHEBI:29919"/>
        <dbReference type="ChEBI" id="CHEBI:30089"/>
        <dbReference type="ChEBI" id="CHEBI:35235"/>
        <dbReference type="ChEBI" id="CHEBI:58340"/>
        <dbReference type="EC" id="2.5.1.47"/>
    </reaction>
</comment>
<evidence type="ECO:0000256" key="6">
    <source>
        <dbReference type="ARBA" id="ARBA00022898"/>
    </source>
</evidence>
<dbReference type="KEGG" id="cpo:COPRO5265_0055"/>
<reference evidence="11" key="1">
    <citation type="submission" date="2008-08" db="EMBL/GenBank/DDBJ databases">
        <title>The complete genome sequence of Coprothermobacter proteolyticus strain ATCC 5245 / DSM 5265 / BT.</title>
        <authorList>
            <person name="Dodson R.J."/>
            <person name="Durkin A.S."/>
            <person name="Wu M."/>
            <person name="Eisen J."/>
            <person name="Sutton G."/>
        </authorList>
    </citation>
    <scope>NUCLEOTIDE SEQUENCE [LARGE SCALE GENOMIC DNA]</scope>
    <source>
        <strain evidence="11">ATCC 35245 / DSM 5265 / OCM 4 / BT</strain>
    </source>
</reference>
<comment type="similarity">
    <text evidence="2">Belongs to the cysteine synthase/cystathionine beta-synthase family.</text>
</comment>
<evidence type="ECO:0000256" key="7">
    <source>
        <dbReference type="ARBA" id="ARBA00023192"/>
    </source>
</evidence>
<dbReference type="FunFam" id="3.40.50.1100:FF:000006">
    <property type="entry name" value="Cysteine synthase"/>
    <property type="match status" value="1"/>
</dbReference>
<keyword evidence="4" id="KW-0028">Amino-acid biosynthesis</keyword>
<proteinExistence type="inferred from homology"/>
<dbReference type="HOGENOM" id="CLU_021018_1_0_9"/>
<dbReference type="InterPro" id="IPR036052">
    <property type="entry name" value="TrpB-like_PALP_sf"/>
</dbReference>
<protein>
    <recommendedName>
        <fullName evidence="3">cysteine synthase</fullName>
        <ecNumber evidence="3">2.5.1.47</ecNumber>
    </recommendedName>
</protein>
<dbReference type="Gene3D" id="3.40.50.1100">
    <property type="match status" value="2"/>
</dbReference>
<dbReference type="PANTHER" id="PTHR10314">
    <property type="entry name" value="CYSTATHIONINE BETA-SYNTHASE"/>
    <property type="match status" value="1"/>
</dbReference>
<keyword evidence="10" id="KW-0456">Lyase</keyword>
<dbReference type="CDD" id="cd01561">
    <property type="entry name" value="CBS_like"/>
    <property type="match status" value="1"/>
</dbReference>
<dbReference type="GO" id="GO:0004124">
    <property type="term" value="F:cysteine synthase activity"/>
    <property type="evidence" value="ECO:0007669"/>
    <property type="project" value="UniProtKB-EC"/>
</dbReference>
<dbReference type="PROSITE" id="PS00901">
    <property type="entry name" value="CYS_SYNTHASE"/>
    <property type="match status" value="1"/>
</dbReference>
<dbReference type="GO" id="GO:0016829">
    <property type="term" value="F:lyase activity"/>
    <property type="evidence" value="ECO:0007669"/>
    <property type="project" value="UniProtKB-KW"/>
</dbReference>
<evidence type="ECO:0000256" key="4">
    <source>
        <dbReference type="ARBA" id="ARBA00022605"/>
    </source>
</evidence>
<name>B5Y6N0_COPPD</name>
<evidence type="ECO:0000256" key="5">
    <source>
        <dbReference type="ARBA" id="ARBA00022679"/>
    </source>
</evidence>
<organism evidence="10 11">
    <name type="scientific">Coprothermobacter proteolyticus (strain ATCC 35245 / DSM 5265 / OCM 4 / BT)</name>
    <dbReference type="NCBI Taxonomy" id="309798"/>
    <lineage>
        <taxon>Bacteria</taxon>
        <taxon>Pseudomonadati</taxon>
        <taxon>Coprothermobacterota</taxon>
        <taxon>Coprothermobacteria</taxon>
        <taxon>Coprothermobacterales</taxon>
        <taxon>Coprothermobacteraceae</taxon>
        <taxon>Coprothermobacter</taxon>
    </lineage>
</organism>
<dbReference type="OrthoDB" id="9808024at2"/>
<dbReference type="EC" id="2.5.1.47" evidence="3"/>
<dbReference type="Pfam" id="PF00291">
    <property type="entry name" value="PALP"/>
    <property type="match status" value="1"/>
</dbReference>
<keyword evidence="7" id="KW-0198">Cysteine biosynthesis</keyword>
<evidence type="ECO:0000313" key="10">
    <source>
        <dbReference type="EMBL" id="ACI17540.1"/>
    </source>
</evidence>
<evidence type="ECO:0000313" key="11">
    <source>
        <dbReference type="Proteomes" id="UP000001732"/>
    </source>
</evidence>
<dbReference type="GO" id="GO:0006535">
    <property type="term" value="P:cysteine biosynthetic process from serine"/>
    <property type="evidence" value="ECO:0007669"/>
    <property type="project" value="InterPro"/>
</dbReference>
<evidence type="ECO:0000259" key="9">
    <source>
        <dbReference type="Pfam" id="PF00291"/>
    </source>
</evidence>
<evidence type="ECO:0000256" key="2">
    <source>
        <dbReference type="ARBA" id="ARBA00007103"/>
    </source>
</evidence>
<dbReference type="RefSeq" id="WP_012544192.1">
    <property type="nucleotide sequence ID" value="NC_011295.1"/>
</dbReference>
<dbReference type="SUPFAM" id="SSF53686">
    <property type="entry name" value="Tryptophan synthase beta subunit-like PLP-dependent enzymes"/>
    <property type="match status" value="1"/>
</dbReference>
<reference evidence="10 11" key="2">
    <citation type="journal article" date="2014" name="Genome Announc.">
        <title>Complete Genome Sequence of Coprothermobacter proteolyticus DSM 5265.</title>
        <authorList>
            <person name="Alexiev A."/>
            <person name="Coil D.A."/>
            <person name="Badger J.H."/>
            <person name="Enticknap J."/>
            <person name="Ward N."/>
            <person name="Robb F.T."/>
            <person name="Eisen J.A."/>
        </authorList>
    </citation>
    <scope>NUCLEOTIDE SEQUENCE [LARGE SCALE GENOMIC DNA]</scope>
    <source>
        <strain evidence="11">ATCC 35245 / DSM 5265 / OCM 4 / BT</strain>
    </source>
</reference>
<gene>
    <name evidence="10" type="ordered locus">COPRO5265_0055</name>
</gene>
<keyword evidence="11" id="KW-1185">Reference proteome</keyword>
<dbReference type="STRING" id="309798.COPRO5265_0055"/>
<dbReference type="InterPro" id="IPR001216">
    <property type="entry name" value="P-phosphate_BS"/>
</dbReference>
<sequence length="289" mass="30716">MIGIMETPLVCIEPYGIYAKLERFNPTGSIKDRPAYFMLVHALKENLIQPGGTLVEPTSGNTGISLAALGSQVGIKVILTMPASVTPERVKLAQSYGAEVILTPAEKGIPGAIEKAKQLQEKHHAYIPDQFNNPFNVLAHELTTGPEILKQTNWEVDAFVAGVGSGGTISGVGRALRRVLGNRVKIIAVEPAESPVLSGGKGGSHIIQGIGAGFIPTIFDKDLVDEIITVRGNEALEGVKMLSAKGYSVGISSGANFIAALRIKEKYNLAHVVTVFPDDGLKYLSTIAY</sequence>
<feature type="domain" description="Tryptophan synthase beta chain-like PALP" evidence="9">
    <location>
        <begin position="4"/>
        <end position="278"/>
    </location>
</feature>
<dbReference type="Proteomes" id="UP000001732">
    <property type="component" value="Chromosome"/>
</dbReference>
<comment type="cofactor">
    <cofactor evidence="1">
        <name>pyridoxal 5'-phosphate</name>
        <dbReference type="ChEBI" id="CHEBI:597326"/>
    </cofactor>
</comment>
<accession>B5Y6N0</accession>
<keyword evidence="5 10" id="KW-0808">Transferase</keyword>
<dbReference type="eggNOG" id="COG0031">
    <property type="taxonomic scope" value="Bacteria"/>
</dbReference>
<keyword evidence="6" id="KW-0663">Pyridoxal phosphate</keyword>
<dbReference type="AlphaFoldDB" id="B5Y6N0"/>
<evidence type="ECO:0000256" key="1">
    <source>
        <dbReference type="ARBA" id="ARBA00001933"/>
    </source>
</evidence>
<dbReference type="InterPro" id="IPR050214">
    <property type="entry name" value="Cys_Synth/Cystath_Beta-Synth"/>
</dbReference>
<evidence type="ECO:0000256" key="3">
    <source>
        <dbReference type="ARBA" id="ARBA00012681"/>
    </source>
</evidence>
<dbReference type="InterPro" id="IPR001926">
    <property type="entry name" value="TrpB-like_PALP"/>
</dbReference>
<evidence type="ECO:0000256" key="8">
    <source>
        <dbReference type="ARBA" id="ARBA00047931"/>
    </source>
</evidence>